<sequence>MWYLTGRAGLFSVCSQRDHVTALPPSYYSRHGHITPYRLRVSPGAAFGVISSAASRRPVTCHVARSRPPSSAPAPRLAWERHSRHDSLLLHIRGCTTKCNCLVASGVPHDD</sequence>
<keyword evidence="2" id="KW-1185">Reference proteome</keyword>
<gene>
    <name evidence="1" type="ORF">EVAR_40928_1</name>
</gene>
<comment type="caution">
    <text evidence="1">The sequence shown here is derived from an EMBL/GenBank/DDBJ whole genome shotgun (WGS) entry which is preliminary data.</text>
</comment>
<accession>A0A4C1X7M7</accession>
<dbReference type="AlphaFoldDB" id="A0A4C1X7M7"/>
<dbReference type="Proteomes" id="UP000299102">
    <property type="component" value="Unassembled WGS sequence"/>
</dbReference>
<evidence type="ECO:0000313" key="1">
    <source>
        <dbReference type="EMBL" id="GBP58359.1"/>
    </source>
</evidence>
<name>A0A4C1X7M7_EUMVA</name>
<proteinExistence type="predicted"/>
<protein>
    <submittedName>
        <fullName evidence="1">Uncharacterized protein</fullName>
    </submittedName>
</protein>
<dbReference type="EMBL" id="BGZK01000733">
    <property type="protein sequence ID" value="GBP58359.1"/>
    <property type="molecule type" value="Genomic_DNA"/>
</dbReference>
<reference evidence="1 2" key="1">
    <citation type="journal article" date="2019" name="Commun. Biol.">
        <title>The bagworm genome reveals a unique fibroin gene that provides high tensile strength.</title>
        <authorList>
            <person name="Kono N."/>
            <person name="Nakamura H."/>
            <person name="Ohtoshi R."/>
            <person name="Tomita M."/>
            <person name="Numata K."/>
            <person name="Arakawa K."/>
        </authorList>
    </citation>
    <scope>NUCLEOTIDE SEQUENCE [LARGE SCALE GENOMIC DNA]</scope>
</reference>
<organism evidence="1 2">
    <name type="scientific">Eumeta variegata</name>
    <name type="common">Bagworm moth</name>
    <name type="synonym">Eumeta japonica</name>
    <dbReference type="NCBI Taxonomy" id="151549"/>
    <lineage>
        <taxon>Eukaryota</taxon>
        <taxon>Metazoa</taxon>
        <taxon>Ecdysozoa</taxon>
        <taxon>Arthropoda</taxon>
        <taxon>Hexapoda</taxon>
        <taxon>Insecta</taxon>
        <taxon>Pterygota</taxon>
        <taxon>Neoptera</taxon>
        <taxon>Endopterygota</taxon>
        <taxon>Lepidoptera</taxon>
        <taxon>Glossata</taxon>
        <taxon>Ditrysia</taxon>
        <taxon>Tineoidea</taxon>
        <taxon>Psychidae</taxon>
        <taxon>Oiketicinae</taxon>
        <taxon>Eumeta</taxon>
    </lineage>
</organism>
<evidence type="ECO:0000313" key="2">
    <source>
        <dbReference type="Proteomes" id="UP000299102"/>
    </source>
</evidence>